<feature type="compositionally biased region" description="Basic and acidic residues" evidence="1">
    <location>
        <begin position="105"/>
        <end position="120"/>
    </location>
</feature>
<organism evidence="2 3">
    <name type="scientific">Priapulus caudatus</name>
    <name type="common">Priapulid worm</name>
    <dbReference type="NCBI Taxonomy" id="37621"/>
    <lineage>
        <taxon>Eukaryota</taxon>
        <taxon>Metazoa</taxon>
        <taxon>Ecdysozoa</taxon>
        <taxon>Scalidophora</taxon>
        <taxon>Priapulida</taxon>
        <taxon>Priapulimorpha</taxon>
        <taxon>Priapulimorphida</taxon>
        <taxon>Priapulidae</taxon>
        <taxon>Priapulus</taxon>
    </lineage>
</organism>
<dbReference type="GeneID" id="106817714"/>
<feature type="region of interest" description="Disordered" evidence="1">
    <location>
        <begin position="96"/>
        <end position="127"/>
    </location>
</feature>
<proteinExistence type="predicted"/>
<accession>A0ABM1F0B8</accession>
<keyword evidence="2" id="KW-1185">Reference proteome</keyword>
<sequence>MSDGDAAAEARARRYDNAEPRTRRYDDDDDLVARRETVAPPLPDITVRADDDTELVVVGRATLSAALQGSCEDAVRRVTAVIAQLEVVKEQLVTGEYKSRHGRPSSREATRRREQQEEQIRGQQEQIAQQQQKIHELQQALLAVNFGGKLAAAAAAAQHPGVMLVPVYESVPTMTATSSSVSLVHAPTTHMTHPLLAGAAGTTSLYPSPPGALPAQVSLVCERAQQVPAGGAAVRAFHLSELLVGREHGRASA</sequence>
<name>A0ABM1F0B8_PRICU</name>
<dbReference type="Proteomes" id="UP000695022">
    <property type="component" value="Unplaced"/>
</dbReference>
<reference evidence="3" key="1">
    <citation type="submission" date="2025-08" db="UniProtKB">
        <authorList>
            <consortium name="RefSeq"/>
        </authorList>
    </citation>
    <scope>IDENTIFICATION</scope>
</reference>
<feature type="region of interest" description="Disordered" evidence="1">
    <location>
        <begin position="1"/>
        <end position="37"/>
    </location>
</feature>
<feature type="compositionally biased region" description="Basic and acidic residues" evidence="1">
    <location>
        <begin position="8"/>
        <end position="37"/>
    </location>
</feature>
<evidence type="ECO:0000313" key="2">
    <source>
        <dbReference type="Proteomes" id="UP000695022"/>
    </source>
</evidence>
<evidence type="ECO:0000313" key="3">
    <source>
        <dbReference type="RefSeq" id="XP_014677889.1"/>
    </source>
</evidence>
<protein>
    <submittedName>
        <fullName evidence="3">Uncharacterized protein LOC106817714</fullName>
    </submittedName>
</protein>
<evidence type="ECO:0000256" key="1">
    <source>
        <dbReference type="SAM" id="MobiDB-lite"/>
    </source>
</evidence>
<dbReference type="RefSeq" id="XP_014677889.1">
    <property type="nucleotide sequence ID" value="XM_014822403.1"/>
</dbReference>
<gene>
    <name evidence="3" type="primary">LOC106817714</name>
</gene>